<feature type="domain" description="NodB homology" evidence="3">
    <location>
        <begin position="102"/>
        <end position="291"/>
    </location>
</feature>
<proteinExistence type="predicted"/>
<dbReference type="Gene3D" id="3.20.20.370">
    <property type="entry name" value="Glycoside hydrolase/deacetylase"/>
    <property type="match status" value="1"/>
</dbReference>
<protein>
    <submittedName>
        <fullName evidence="4">Unannotated protein</fullName>
    </submittedName>
</protein>
<name>A0A6J7JJX0_9ZZZZ</name>
<dbReference type="PANTHER" id="PTHR34216:SF3">
    <property type="entry name" value="POLY-BETA-1,6-N-ACETYL-D-GLUCOSAMINE N-DEACETYLASE"/>
    <property type="match status" value="1"/>
</dbReference>
<dbReference type="GO" id="GO:0016810">
    <property type="term" value="F:hydrolase activity, acting on carbon-nitrogen (but not peptide) bonds"/>
    <property type="evidence" value="ECO:0007669"/>
    <property type="project" value="InterPro"/>
</dbReference>
<accession>A0A6J7JJX0</accession>
<keyword evidence="2" id="KW-0732">Signal</keyword>
<dbReference type="EMBL" id="CAFBNL010000007">
    <property type="protein sequence ID" value="CAB4943675.1"/>
    <property type="molecule type" value="Genomic_DNA"/>
</dbReference>
<dbReference type="AlphaFoldDB" id="A0A6J7JJX0"/>
<dbReference type="InterPro" id="IPR051398">
    <property type="entry name" value="Polysacch_Deacetylase"/>
</dbReference>
<evidence type="ECO:0000256" key="2">
    <source>
        <dbReference type="ARBA" id="ARBA00022729"/>
    </source>
</evidence>
<dbReference type="GO" id="GO:0005576">
    <property type="term" value="C:extracellular region"/>
    <property type="evidence" value="ECO:0007669"/>
    <property type="project" value="UniProtKB-SubCell"/>
</dbReference>
<dbReference type="SUPFAM" id="SSF88713">
    <property type="entry name" value="Glycoside hydrolase/deacetylase"/>
    <property type="match status" value="1"/>
</dbReference>
<evidence type="ECO:0000259" key="3">
    <source>
        <dbReference type="PROSITE" id="PS51677"/>
    </source>
</evidence>
<gene>
    <name evidence="4" type="ORF">UFOPK3789_00233</name>
</gene>
<dbReference type="CDD" id="cd10918">
    <property type="entry name" value="CE4_NodB_like_5s_6s"/>
    <property type="match status" value="1"/>
</dbReference>
<dbReference type="PANTHER" id="PTHR34216">
    <property type="match status" value="1"/>
</dbReference>
<sequence>MPTSSARRITTTMTSRLAEGIKLGIGTGIKAAAATADRARPPRSGVTVLIYHRVGRGAQVEMDLDAHIFERQISELAEGGRVVDIDQGLALLDGSLPEPAYNPVVITFDDGTSDFAEISVPILVKYRVPALLYVSTEFLDSRREFPYAGTPLTWNAARESIATGLITLGSHTHTHALLDRVDASTARDELDRSIERLGEETGLAPKHFAYPKALLGTPAAAELVRERFVSASLSGTKRNVFLETDPYRLARSPIQARDGMHWFRRKVDGGLRLEDDLRARLNRLRYRGASE</sequence>
<comment type="subcellular location">
    <subcellularLocation>
        <location evidence="1">Secreted</location>
    </subcellularLocation>
</comment>
<dbReference type="GO" id="GO:0005975">
    <property type="term" value="P:carbohydrate metabolic process"/>
    <property type="evidence" value="ECO:0007669"/>
    <property type="project" value="InterPro"/>
</dbReference>
<evidence type="ECO:0000313" key="4">
    <source>
        <dbReference type="EMBL" id="CAB4943675.1"/>
    </source>
</evidence>
<dbReference type="PROSITE" id="PS51677">
    <property type="entry name" value="NODB"/>
    <property type="match status" value="1"/>
</dbReference>
<dbReference type="InterPro" id="IPR002509">
    <property type="entry name" value="NODB_dom"/>
</dbReference>
<evidence type="ECO:0000256" key="1">
    <source>
        <dbReference type="ARBA" id="ARBA00004613"/>
    </source>
</evidence>
<dbReference type="Pfam" id="PF01522">
    <property type="entry name" value="Polysacc_deac_1"/>
    <property type="match status" value="1"/>
</dbReference>
<organism evidence="4">
    <name type="scientific">freshwater metagenome</name>
    <dbReference type="NCBI Taxonomy" id="449393"/>
    <lineage>
        <taxon>unclassified sequences</taxon>
        <taxon>metagenomes</taxon>
        <taxon>ecological metagenomes</taxon>
    </lineage>
</organism>
<dbReference type="InterPro" id="IPR011330">
    <property type="entry name" value="Glyco_hydro/deAcase_b/a-brl"/>
</dbReference>
<reference evidence="4" key="1">
    <citation type="submission" date="2020-05" db="EMBL/GenBank/DDBJ databases">
        <authorList>
            <person name="Chiriac C."/>
            <person name="Salcher M."/>
            <person name="Ghai R."/>
            <person name="Kavagutti S V."/>
        </authorList>
    </citation>
    <scope>NUCLEOTIDE SEQUENCE</scope>
</reference>